<dbReference type="OrthoDB" id="127513at2759"/>
<evidence type="ECO:0000313" key="3">
    <source>
        <dbReference type="Proteomes" id="UP000198211"/>
    </source>
</evidence>
<dbReference type="EMBL" id="NBNE01000594">
    <property type="protein sequence ID" value="OWZ18395.1"/>
    <property type="molecule type" value="Genomic_DNA"/>
</dbReference>
<protein>
    <submittedName>
        <fullName evidence="2">Histone methylation protein</fullName>
    </submittedName>
</protein>
<sequence length="187" mass="20826">MVRSSFSFDDDKQLVQLARAYEDAGSRVQWSNVTHKMRRTGHTASALKQRLRALMRTHGNRISSFPPSFFTSVRRPREARRTPPLSPTSSEQAVHAIFAIVPRELVVSYDGHETHRNVGEILPGGISMLLAELDIDNHDIFMDIGAGLGNVVAQVVLQTKVYRAIGIECREDVLRAGTKAISTCHYA</sequence>
<gene>
    <name evidence="2" type="ORF">PHMEG_0007523</name>
</gene>
<dbReference type="Proteomes" id="UP000198211">
    <property type="component" value="Unassembled WGS sequence"/>
</dbReference>
<dbReference type="InterPro" id="IPR029063">
    <property type="entry name" value="SAM-dependent_MTases_sf"/>
</dbReference>
<dbReference type="Gene3D" id="3.40.50.150">
    <property type="entry name" value="Vaccinia Virus protein VP39"/>
    <property type="match status" value="1"/>
</dbReference>
<dbReference type="Pfam" id="PF08123">
    <property type="entry name" value="DOT1"/>
    <property type="match status" value="1"/>
</dbReference>
<feature type="domain" description="DOT1" evidence="1">
    <location>
        <begin position="116"/>
        <end position="172"/>
    </location>
</feature>
<dbReference type="InterPro" id="IPR025789">
    <property type="entry name" value="DOT1_dom"/>
</dbReference>
<dbReference type="STRING" id="4795.A0A225WL47"/>
<evidence type="ECO:0000313" key="2">
    <source>
        <dbReference type="EMBL" id="OWZ18395.1"/>
    </source>
</evidence>
<name>A0A225WL47_9STRA</name>
<proteinExistence type="predicted"/>
<dbReference type="GO" id="GO:0031151">
    <property type="term" value="F:histone H3K79 methyltransferase activity"/>
    <property type="evidence" value="ECO:0007669"/>
    <property type="project" value="InterPro"/>
</dbReference>
<organism evidence="2 3">
    <name type="scientific">Phytophthora megakarya</name>
    <dbReference type="NCBI Taxonomy" id="4795"/>
    <lineage>
        <taxon>Eukaryota</taxon>
        <taxon>Sar</taxon>
        <taxon>Stramenopiles</taxon>
        <taxon>Oomycota</taxon>
        <taxon>Peronosporomycetes</taxon>
        <taxon>Peronosporales</taxon>
        <taxon>Peronosporaceae</taxon>
        <taxon>Phytophthora</taxon>
    </lineage>
</organism>
<accession>A0A225WL47</accession>
<comment type="caution">
    <text evidence="2">The sequence shown here is derived from an EMBL/GenBank/DDBJ whole genome shotgun (WGS) entry which is preliminary data.</text>
</comment>
<keyword evidence="3" id="KW-1185">Reference proteome</keyword>
<reference evidence="3" key="1">
    <citation type="submission" date="2017-03" db="EMBL/GenBank/DDBJ databases">
        <title>Phytopthora megakarya and P. palmivora, two closely related causual agents of cacao black pod achieved similar genome size and gene model numbers by different mechanisms.</title>
        <authorList>
            <person name="Ali S."/>
            <person name="Shao J."/>
            <person name="Larry D.J."/>
            <person name="Kronmiller B."/>
            <person name="Shen D."/>
            <person name="Strem M.D."/>
            <person name="Melnick R.L."/>
            <person name="Guiltinan M.J."/>
            <person name="Tyler B.M."/>
            <person name="Meinhardt L.W."/>
            <person name="Bailey B.A."/>
        </authorList>
    </citation>
    <scope>NUCLEOTIDE SEQUENCE [LARGE SCALE GENOMIC DNA]</scope>
    <source>
        <strain evidence="3">zdho120</strain>
    </source>
</reference>
<evidence type="ECO:0000259" key="1">
    <source>
        <dbReference type="Pfam" id="PF08123"/>
    </source>
</evidence>
<dbReference type="AlphaFoldDB" id="A0A225WL47"/>
<dbReference type="SUPFAM" id="SSF53335">
    <property type="entry name" value="S-adenosyl-L-methionine-dependent methyltransferases"/>
    <property type="match status" value="1"/>
</dbReference>